<dbReference type="AlphaFoldDB" id="A0A4Y2PU72"/>
<keyword evidence="1" id="KW-0812">Transmembrane</keyword>
<proteinExistence type="predicted"/>
<evidence type="ECO:0000313" key="2">
    <source>
        <dbReference type="EMBL" id="GBN54120.1"/>
    </source>
</evidence>
<name>A0A4Y2PU72_ARAVE</name>
<accession>A0A4Y2PU72</accession>
<dbReference type="Proteomes" id="UP000499080">
    <property type="component" value="Unassembled WGS sequence"/>
</dbReference>
<keyword evidence="1" id="KW-0472">Membrane</keyword>
<evidence type="ECO:0000313" key="4">
    <source>
        <dbReference type="Proteomes" id="UP000499080"/>
    </source>
</evidence>
<feature type="transmembrane region" description="Helical" evidence="1">
    <location>
        <begin position="45"/>
        <end position="62"/>
    </location>
</feature>
<dbReference type="EMBL" id="BGPR01012041">
    <property type="protein sequence ID" value="GBN54208.1"/>
    <property type="molecule type" value="Genomic_DNA"/>
</dbReference>
<evidence type="ECO:0000256" key="1">
    <source>
        <dbReference type="SAM" id="Phobius"/>
    </source>
</evidence>
<comment type="caution">
    <text evidence="2">The sequence shown here is derived from an EMBL/GenBank/DDBJ whole genome shotgun (WGS) entry which is preliminary data.</text>
</comment>
<dbReference type="EMBL" id="BGPR01012021">
    <property type="protein sequence ID" value="GBN54120.1"/>
    <property type="molecule type" value="Genomic_DNA"/>
</dbReference>
<evidence type="ECO:0000313" key="3">
    <source>
        <dbReference type="EMBL" id="GBN54208.1"/>
    </source>
</evidence>
<protein>
    <submittedName>
        <fullName evidence="2">Uncharacterized protein</fullName>
    </submittedName>
</protein>
<sequence>MASSSKTSLGIQEFGGEGLSQLGAPYNFIPASVLSSTRLLEATQFRVFLVAAGQCFIFLYFVDQKLIIKANCLCRSIGALQSRLSDLELPIVHKHTLEAENVLLGEIFDVVLRLSIVV</sequence>
<gene>
    <name evidence="2" type="ORF">AVEN_140423_1</name>
    <name evidence="3" type="ORF">AVEN_34948_1</name>
</gene>
<reference evidence="2 4" key="1">
    <citation type="journal article" date="2019" name="Sci. Rep.">
        <title>Orb-weaving spider Araneus ventricosus genome elucidates the spidroin gene catalogue.</title>
        <authorList>
            <person name="Kono N."/>
            <person name="Nakamura H."/>
            <person name="Ohtoshi R."/>
            <person name="Moran D.A.P."/>
            <person name="Shinohara A."/>
            <person name="Yoshida Y."/>
            <person name="Fujiwara M."/>
            <person name="Mori M."/>
            <person name="Tomita M."/>
            <person name="Arakawa K."/>
        </authorList>
    </citation>
    <scope>NUCLEOTIDE SEQUENCE [LARGE SCALE GENOMIC DNA]</scope>
</reference>
<organism evidence="2 4">
    <name type="scientific">Araneus ventricosus</name>
    <name type="common">Orbweaver spider</name>
    <name type="synonym">Epeira ventricosa</name>
    <dbReference type="NCBI Taxonomy" id="182803"/>
    <lineage>
        <taxon>Eukaryota</taxon>
        <taxon>Metazoa</taxon>
        <taxon>Ecdysozoa</taxon>
        <taxon>Arthropoda</taxon>
        <taxon>Chelicerata</taxon>
        <taxon>Arachnida</taxon>
        <taxon>Araneae</taxon>
        <taxon>Araneomorphae</taxon>
        <taxon>Entelegynae</taxon>
        <taxon>Araneoidea</taxon>
        <taxon>Araneidae</taxon>
        <taxon>Araneus</taxon>
    </lineage>
</organism>
<keyword evidence="1" id="KW-1133">Transmembrane helix</keyword>
<keyword evidence="4" id="KW-1185">Reference proteome</keyword>